<evidence type="ECO:0000256" key="5">
    <source>
        <dbReference type="ARBA" id="ARBA00023015"/>
    </source>
</evidence>
<dbReference type="InterPro" id="IPR013087">
    <property type="entry name" value="Znf_C2H2_type"/>
</dbReference>
<name>A0ABP1RVR7_9HEXA</name>
<feature type="domain" description="C2H2-type" evidence="9">
    <location>
        <begin position="582"/>
        <end position="605"/>
    </location>
</feature>
<keyword evidence="7" id="KW-0539">Nucleus</keyword>
<keyword evidence="2" id="KW-0479">Metal-binding</keyword>
<dbReference type="PANTHER" id="PTHR46179:SF13">
    <property type="entry name" value="C2H2-TYPE DOMAIN-CONTAINING PROTEIN"/>
    <property type="match status" value="1"/>
</dbReference>
<keyword evidence="4" id="KW-0862">Zinc</keyword>
<feature type="domain" description="C2H2-type" evidence="9">
    <location>
        <begin position="176"/>
        <end position="201"/>
    </location>
</feature>
<keyword evidence="5" id="KW-0805">Transcription regulation</keyword>
<dbReference type="PROSITE" id="PS50157">
    <property type="entry name" value="ZINC_FINGER_C2H2_2"/>
    <property type="match status" value="3"/>
</dbReference>
<comment type="subcellular location">
    <subcellularLocation>
        <location evidence="1">Nucleus</location>
    </subcellularLocation>
</comment>
<dbReference type="PANTHER" id="PTHR46179">
    <property type="entry name" value="ZINC FINGER PROTEIN"/>
    <property type="match status" value="1"/>
</dbReference>
<keyword evidence="11" id="KW-1185">Reference proteome</keyword>
<proteinExistence type="predicted"/>
<keyword evidence="6" id="KW-0804">Transcription</keyword>
<evidence type="ECO:0000256" key="7">
    <source>
        <dbReference type="ARBA" id="ARBA00023242"/>
    </source>
</evidence>
<dbReference type="EMBL" id="CAXLJM020000114">
    <property type="protein sequence ID" value="CAL8137095.1"/>
    <property type="molecule type" value="Genomic_DNA"/>
</dbReference>
<dbReference type="SMART" id="SM00355">
    <property type="entry name" value="ZnF_C2H2"/>
    <property type="match status" value="15"/>
</dbReference>
<feature type="domain" description="C2H2-type" evidence="9">
    <location>
        <begin position="81"/>
        <end position="111"/>
    </location>
</feature>
<keyword evidence="3 8" id="KW-0863">Zinc-finger</keyword>
<comment type="caution">
    <text evidence="10">The sequence shown here is derived from an EMBL/GenBank/DDBJ whole genome shotgun (WGS) entry which is preliminary data.</text>
</comment>
<gene>
    <name evidence="10" type="ORF">ODALV1_LOCUS26764</name>
</gene>
<organism evidence="10 11">
    <name type="scientific">Orchesella dallaii</name>
    <dbReference type="NCBI Taxonomy" id="48710"/>
    <lineage>
        <taxon>Eukaryota</taxon>
        <taxon>Metazoa</taxon>
        <taxon>Ecdysozoa</taxon>
        <taxon>Arthropoda</taxon>
        <taxon>Hexapoda</taxon>
        <taxon>Collembola</taxon>
        <taxon>Entomobryomorpha</taxon>
        <taxon>Entomobryoidea</taxon>
        <taxon>Orchesellidae</taxon>
        <taxon>Orchesellinae</taxon>
        <taxon>Orchesella</taxon>
    </lineage>
</organism>
<evidence type="ECO:0000259" key="9">
    <source>
        <dbReference type="PROSITE" id="PS50157"/>
    </source>
</evidence>
<evidence type="ECO:0000256" key="2">
    <source>
        <dbReference type="ARBA" id="ARBA00022723"/>
    </source>
</evidence>
<evidence type="ECO:0000256" key="1">
    <source>
        <dbReference type="ARBA" id="ARBA00004123"/>
    </source>
</evidence>
<evidence type="ECO:0000313" key="11">
    <source>
        <dbReference type="Proteomes" id="UP001642540"/>
    </source>
</evidence>
<dbReference type="PROSITE" id="PS00028">
    <property type="entry name" value="ZINC_FINGER_C2H2_1"/>
    <property type="match status" value="5"/>
</dbReference>
<evidence type="ECO:0000256" key="6">
    <source>
        <dbReference type="ARBA" id="ARBA00023163"/>
    </source>
</evidence>
<evidence type="ECO:0000313" key="10">
    <source>
        <dbReference type="EMBL" id="CAL8137095.1"/>
    </source>
</evidence>
<reference evidence="10 11" key="1">
    <citation type="submission" date="2024-08" db="EMBL/GenBank/DDBJ databases">
        <authorList>
            <person name="Cucini C."/>
            <person name="Frati F."/>
        </authorList>
    </citation>
    <scope>NUCLEOTIDE SEQUENCE [LARGE SCALE GENOMIC DNA]</scope>
</reference>
<sequence length="1003" mass="118594">MTRIHRLVKCVECSLITTLGNFIPTHLKKKLTCGNTTPIPWITNEKDADWYVSRKYIDGKTVFWIERPCIANQRPSQGENFQCKYKGCQRYYATKLTLDKHIRNTHRNFRCGVCAGIFSSRQFNSHLKKSPECAQMDPQPCDIENHKEADWTIIREVKYGKTTFRFIPATNTNREFQCNYPECSLSFSDKKSAQSHMTRIHRLVKCVECSLITTLRNFIPTHLKKKLTCGNTTPIPWFKKNVNDSDWYVSRKYIDEKTVFSIQSLANRRPNQERNFQCKYKGCQRCYATKKKLDEHLGYAHKHFKCSVCARIYNRFRFNRHLKKSPECAQMDPQPWDIENQKEAEWTFIRKGKDGKTTLHLITRKRKSQCNFEGCTMSFPGRAQYLLHIQHHQKHFRCSRCSEIHSIEKFNTEHLKKNPKCGKKKPQPWDKKNEKEADWLVIRMRFNGKTRFSYRRLANPGKGPESDTDSDENITFGTESNVYINHSRKPQRTTWLSKYVERNALTNMTCEVFGCSYHTTHAVLLRHHYKTNHSSLMRNWSVSFDAASQDMHCCSTRKCRFQTNSDQLFESHNKRHIKLFAFQCFLCHQLYQYKNSLTEHLMETHKIFRNPNKFVVYIYDQKSKPKRRMEGTNLYCSICNRQIQTARFKNHLRRMHPPKIPLQHCNFCNPNQNSIGSDELRDKTMDLKCSFKTCGFETLTFQDFRQHSLSHQYFKSQILAHETDIRSTANVSFECPRNNCKFHTSSQYVLNRHENNHRHGLSARCLLCYDIFRTTDKFLNHVATRHKIHVNRLALYDDCNEDNGIVKLYQCNLEHCTGFVTLIKSIYEEHLFHHVSHTSDTFRCGLCSLPLTTARELISHFERSHSSADLTLKNNPNSPEFVEYVKKELNRAWLLSISKFRRLIVSIPKLLVGRNPDEKLKNPNNVETVVFYTLTYKRSIIEKQLRRDETLKRDFDLYYKDILPQMGVYNQDKWLAASSVNTSRVKIISKHVEPESFKRYERM</sequence>
<dbReference type="InterPro" id="IPR051061">
    <property type="entry name" value="Zinc_finger_trans_reg"/>
</dbReference>
<evidence type="ECO:0000256" key="3">
    <source>
        <dbReference type="ARBA" id="ARBA00022771"/>
    </source>
</evidence>
<evidence type="ECO:0000256" key="4">
    <source>
        <dbReference type="ARBA" id="ARBA00022833"/>
    </source>
</evidence>
<accession>A0ABP1RVR7</accession>
<dbReference type="Gene3D" id="3.30.160.60">
    <property type="entry name" value="Classic Zinc Finger"/>
    <property type="match status" value="1"/>
</dbReference>
<protein>
    <recommendedName>
        <fullName evidence="9">C2H2-type domain-containing protein</fullName>
    </recommendedName>
</protein>
<dbReference type="Proteomes" id="UP001642540">
    <property type="component" value="Unassembled WGS sequence"/>
</dbReference>
<evidence type="ECO:0000256" key="8">
    <source>
        <dbReference type="PROSITE-ProRule" id="PRU00042"/>
    </source>
</evidence>